<keyword evidence="1" id="KW-0812">Transmembrane</keyword>
<accession>A0A7G9Y298</accession>
<reference evidence="2" key="1">
    <citation type="submission" date="2020-06" db="EMBL/GenBank/DDBJ databases">
        <title>Unique genomic features of the anaerobic methanotrophic archaea.</title>
        <authorList>
            <person name="Chadwick G.L."/>
            <person name="Skennerton C.T."/>
            <person name="Laso-Perez R."/>
            <person name="Leu A.O."/>
            <person name="Speth D.R."/>
            <person name="Yu H."/>
            <person name="Morgan-Lang C."/>
            <person name="Hatzenpichler R."/>
            <person name="Goudeau D."/>
            <person name="Malmstrom R."/>
            <person name="Brazelton W.J."/>
            <person name="Woyke T."/>
            <person name="Hallam S.J."/>
            <person name="Tyson G.W."/>
            <person name="Wegener G."/>
            <person name="Boetius A."/>
            <person name="Orphan V."/>
        </authorList>
    </citation>
    <scope>NUCLEOTIDE SEQUENCE</scope>
</reference>
<dbReference type="AlphaFoldDB" id="A0A7G9Y298"/>
<organism evidence="2">
    <name type="scientific">Candidatus Methanogaster sp. ANME-2c ERB4</name>
    <dbReference type="NCBI Taxonomy" id="2759911"/>
    <lineage>
        <taxon>Archaea</taxon>
        <taxon>Methanobacteriati</taxon>
        <taxon>Methanobacteriota</taxon>
        <taxon>Stenosarchaea group</taxon>
        <taxon>Methanomicrobia</taxon>
        <taxon>Methanosarcinales</taxon>
        <taxon>ANME-2 cluster</taxon>
        <taxon>Candidatus Methanogasteraceae</taxon>
        <taxon>Candidatus Methanogaster</taxon>
    </lineage>
</organism>
<evidence type="ECO:0000256" key="1">
    <source>
        <dbReference type="SAM" id="Phobius"/>
    </source>
</evidence>
<feature type="transmembrane region" description="Helical" evidence="1">
    <location>
        <begin position="6"/>
        <end position="34"/>
    </location>
</feature>
<protein>
    <submittedName>
        <fullName evidence="2">Uncharacterized protein</fullName>
    </submittedName>
</protein>
<dbReference type="EMBL" id="MT630713">
    <property type="protein sequence ID" value="QNO42132.1"/>
    <property type="molecule type" value="Genomic_DNA"/>
</dbReference>
<keyword evidence="1" id="KW-0472">Membrane</keyword>
<keyword evidence="1" id="KW-1133">Transmembrane helix</keyword>
<gene>
    <name evidence="2" type="ORF">NJNFEELL_00001</name>
</gene>
<name>A0A7G9Y298_9EURY</name>
<evidence type="ECO:0000313" key="2">
    <source>
        <dbReference type="EMBL" id="QNO42132.1"/>
    </source>
</evidence>
<sequence>MAATVIAIGGMIIELITSTAFIGLIGVVIAMIILKRETTIWGWGIRRTDNGNP</sequence>
<proteinExistence type="predicted"/>